<keyword evidence="2" id="KW-1133">Transmembrane helix</keyword>
<feature type="transmembrane region" description="Helical" evidence="2">
    <location>
        <begin position="63"/>
        <end position="82"/>
    </location>
</feature>
<gene>
    <name evidence="3" type="primary">Mo02557</name>
    <name evidence="3" type="ORF">E5Q_02557</name>
</gene>
<evidence type="ECO:0000256" key="1">
    <source>
        <dbReference type="SAM" id="MobiDB-lite"/>
    </source>
</evidence>
<dbReference type="InParanoid" id="G7DZ89"/>
<keyword evidence="2" id="KW-0812">Transmembrane</keyword>
<accession>G7DZ89</accession>
<proteinExistence type="predicted"/>
<comment type="caution">
    <text evidence="3">The sequence shown here is derived from an EMBL/GenBank/DDBJ whole genome shotgun (WGS) entry which is preliminary data.</text>
</comment>
<keyword evidence="2" id="KW-0472">Membrane</keyword>
<evidence type="ECO:0000313" key="3">
    <source>
        <dbReference type="EMBL" id="GAA95899.1"/>
    </source>
</evidence>
<reference evidence="3 4" key="2">
    <citation type="journal article" date="2012" name="Open Biol.">
        <title>Characteristics of nucleosomes and linker DNA regions on the genome of the basidiomycete Mixia osmundae revealed by mono- and dinucleosome mapping.</title>
        <authorList>
            <person name="Nishida H."/>
            <person name="Kondo S."/>
            <person name="Matsumoto T."/>
            <person name="Suzuki Y."/>
            <person name="Yoshikawa H."/>
            <person name="Taylor T.D."/>
            <person name="Sugiyama J."/>
        </authorList>
    </citation>
    <scope>NUCLEOTIDE SEQUENCE [LARGE SCALE GENOMIC DNA]</scope>
    <source>
        <strain evidence="4">CBS 9802 / IAM 14324 / JCM 22182 / KY 12970</strain>
    </source>
</reference>
<sequence>MAMRLLRARLHHVDNHTYFEFGVTGHLAPYTYASKICQPSSGARRLQTFIGQHGKMQLTARSLSSAAAQALILAAYFARPMLPLLIEKSMEYYARLLERMPSAGLVLILGCTCTFAVTANRQLTRRSDREFARRRRRAASKTVTISRPRDIQD</sequence>
<evidence type="ECO:0000313" key="4">
    <source>
        <dbReference type="Proteomes" id="UP000009131"/>
    </source>
</evidence>
<dbReference type="AlphaFoldDB" id="G7DZ89"/>
<dbReference type="RefSeq" id="XP_014566889.1">
    <property type="nucleotide sequence ID" value="XM_014711403.1"/>
</dbReference>
<dbReference type="Proteomes" id="UP000009131">
    <property type="component" value="Unassembled WGS sequence"/>
</dbReference>
<name>G7DZ89_MIXOS</name>
<protein>
    <submittedName>
        <fullName evidence="3">Uncharacterized protein</fullName>
    </submittedName>
</protein>
<dbReference type="HOGENOM" id="CLU_1713725_0_0_1"/>
<feature type="region of interest" description="Disordered" evidence="1">
    <location>
        <begin position="128"/>
        <end position="153"/>
    </location>
</feature>
<dbReference type="EMBL" id="BABT02000067">
    <property type="protein sequence ID" value="GAA95899.1"/>
    <property type="molecule type" value="Genomic_DNA"/>
</dbReference>
<reference evidence="3 4" key="1">
    <citation type="journal article" date="2011" name="J. Gen. Appl. Microbiol.">
        <title>Draft genome sequencing of the enigmatic basidiomycete Mixia osmundae.</title>
        <authorList>
            <person name="Nishida H."/>
            <person name="Nagatsuka Y."/>
            <person name="Sugiyama J."/>
        </authorList>
    </citation>
    <scope>NUCLEOTIDE SEQUENCE [LARGE SCALE GENOMIC DNA]</scope>
    <source>
        <strain evidence="4">CBS 9802 / IAM 14324 / JCM 22182 / KY 12970</strain>
    </source>
</reference>
<organism evidence="3 4">
    <name type="scientific">Mixia osmundae (strain CBS 9802 / IAM 14324 / JCM 22182 / KY 12970)</name>
    <dbReference type="NCBI Taxonomy" id="764103"/>
    <lineage>
        <taxon>Eukaryota</taxon>
        <taxon>Fungi</taxon>
        <taxon>Dikarya</taxon>
        <taxon>Basidiomycota</taxon>
        <taxon>Pucciniomycotina</taxon>
        <taxon>Mixiomycetes</taxon>
        <taxon>Mixiales</taxon>
        <taxon>Mixiaceae</taxon>
        <taxon>Mixia</taxon>
    </lineage>
</organism>
<evidence type="ECO:0000256" key="2">
    <source>
        <dbReference type="SAM" id="Phobius"/>
    </source>
</evidence>
<feature type="transmembrane region" description="Helical" evidence="2">
    <location>
        <begin position="102"/>
        <end position="119"/>
    </location>
</feature>
<keyword evidence="4" id="KW-1185">Reference proteome</keyword>